<sequence>MIRRTKKDQAFGYLSTQAKLKVELNKAKNDQEKFILYVKFASIIAQEEFLGNSFGGAQNQTLKAAVIDTIKWYLDKGIDVNTVDENNKSALAYAVSSPELVELFLSQGANPNLKSNSGNTPLHAIAAILTSIYTNQLLQSAILLIAAGADPGLKNKDNETPIECIYSVIDQAGVEEARKKFLQATMPSSMAVTRTVSGWAFLGAPMPELPLSQEDISDIALFEKGKYRQLLWSKPLYRHLRNWMYCSFQNMDSDCESQLSRSSDDFSEFELPSYDISNSASDDQLSIQRKIDSFQTISQDVRDAFCFFKSNKDNQCQPKSKLEWDEDPATLYSLD</sequence>
<dbReference type="RefSeq" id="WP_232890242.1">
    <property type="nucleotide sequence ID" value="NZ_JAJSPM010000001.1"/>
</dbReference>
<evidence type="ECO:0000256" key="2">
    <source>
        <dbReference type="ARBA" id="ARBA00023043"/>
    </source>
</evidence>
<dbReference type="InterPro" id="IPR050745">
    <property type="entry name" value="Multifunctional_regulatory"/>
</dbReference>
<keyword evidence="4" id="KW-1185">Reference proteome</keyword>
<dbReference type="Pfam" id="PF12796">
    <property type="entry name" value="Ank_2"/>
    <property type="match status" value="1"/>
</dbReference>
<dbReference type="PANTHER" id="PTHR24189">
    <property type="entry name" value="MYOTROPHIN"/>
    <property type="match status" value="1"/>
</dbReference>
<dbReference type="Gene3D" id="1.25.40.20">
    <property type="entry name" value="Ankyrin repeat-containing domain"/>
    <property type="match status" value="1"/>
</dbReference>
<dbReference type="PANTHER" id="PTHR24189:SF50">
    <property type="entry name" value="ANKYRIN REPEAT AND SOCS BOX PROTEIN 2"/>
    <property type="match status" value="1"/>
</dbReference>
<dbReference type="Proteomes" id="UP001320170">
    <property type="component" value="Unassembled WGS sequence"/>
</dbReference>
<comment type="caution">
    <text evidence="3">The sequence shown here is derived from an EMBL/GenBank/DDBJ whole genome shotgun (WGS) entry which is preliminary data.</text>
</comment>
<protein>
    <submittedName>
        <fullName evidence="3">Ankyrin repeat domain-containing protein</fullName>
    </submittedName>
</protein>
<proteinExistence type="predicted"/>
<dbReference type="SUPFAM" id="SSF48403">
    <property type="entry name" value="Ankyrin repeat"/>
    <property type="match status" value="1"/>
</dbReference>
<gene>
    <name evidence="3" type="ORF">LXO92_01360</name>
</gene>
<dbReference type="InterPro" id="IPR036770">
    <property type="entry name" value="Ankyrin_rpt-contain_sf"/>
</dbReference>
<reference evidence="3 4" key="1">
    <citation type="journal article" date="2024" name="Pathogens">
        <title>Characterization of a Novel Species of Legionella Isolated from a Healthcare Facility: Legionella resiliens sp. nov.</title>
        <authorList>
            <person name="Cristino S."/>
            <person name="Pascale M.R."/>
            <person name="Marino F."/>
            <person name="Derelitto C."/>
            <person name="Salaris S."/>
            <person name="Orsini M."/>
            <person name="Squarzoni S."/>
            <person name="Grottola A."/>
            <person name="Girolamini L."/>
        </authorList>
    </citation>
    <scope>NUCLEOTIDE SEQUENCE [LARGE SCALE GENOMIC DNA]</scope>
    <source>
        <strain evidence="3 4">8cVS16</strain>
    </source>
</reference>
<organism evidence="3 4">
    <name type="scientific">Legionella resiliens</name>
    <dbReference type="NCBI Taxonomy" id="2905958"/>
    <lineage>
        <taxon>Bacteria</taxon>
        <taxon>Pseudomonadati</taxon>
        <taxon>Pseudomonadota</taxon>
        <taxon>Gammaproteobacteria</taxon>
        <taxon>Legionellales</taxon>
        <taxon>Legionellaceae</taxon>
        <taxon>Legionella</taxon>
    </lineage>
</organism>
<evidence type="ECO:0000313" key="4">
    <source>
        <dbReference type="Proteomes" id="UP001320170"/>
    </source>
</evidence>
<evidence type="ECO:0000313" key="3">
    <source>
        <dbReference type="EMBL" id="MCE3531023.1"/>
    </source>
</evidence>
<accession>A0ABS8WX19</accession>
<evidence type="ECO:0000256" key="1">
    <source>
        <dbReference type="ARBA" id="ARBA00022737"/>
    </source>
</evidence>
<name>A0ABS8WX19_9GAMM</name>
<keyword evidence="2" id="KW-0040">ANK repeat</keyword>
<dbReference type="InterPro" id="IPR002110">
    <property type="entry name" value="Ankyrin_rpt"/>
</dbReference>
<dbReference type="EMBL" id="JAJTND010000001">
    <property type="protein sequence ID" value="MCE3531023.1"/>
    <property type="molecule type" value="Genomic_DNA"/>
</dbReference>
<keyword evidence="1" id="KW-0677">Repeat</keyword>